<proteinExistence type="predicted"/>
<dbReference type="EMBL" id="LAJE02000176">
    <property type="protein sequence ID" value="OEO30941.1"/>
    <property type="molecule type" value="Genomic_DNA"/>
</dbReference>
<accession>A0A1E5XQQ8</accession>
<dbReference type="AlphaFoldDB" id="A0A1E5XQQ8"/>
<comment type="caution">
    <text evidence="1">The sequence shown here is derived from an EMBL/GenBank/DDBJ whole genome shotgun (WGS) entry which is preliminary data.</text>
</comment>
<protein>
    <submittedName>
        <fullName evidence="1">Uncharacterized protein</fullName>
    </submittedName>
</protein>
<gene>
    <name evidence="1" type="ORF">VW23_018650</name>
</gene>
<name>A0A1E5XQQ8_9HYPH</name>
<organism evidence="1 2">
    <name type="scientific">Devosia insulae DS-56</name>
    <dbReference type="NCBI Taxonomy" id="1116389"/>
    <lineage>
        <taxon>Bacteria</taxon>
        <taxon>Pseudomonadati</taxon>
        <taxon>Pseudomonadota</taxon>
        <taxon>Alphaproteobacteria</taxon>
        <taxon>Hyphomicrobiales</taxon>
        <taxon>Devosiaceae</taxon>
        <taxon>Devosia</taxon>
    </lineage>
</organism>
<reference evidence="1 2" key="1">
    <citation type="journal article" date="2015" name="Genome Announc.">
        <title>Genome Assemblies of Three Soil-Associated Devosia species: D. insulae, D. limi, and D. soli.</title>
        <authorList>
            <person name="Hassan Y.I."/>
            <person name="Lepp D."/>
            <person name="Zhou T."/>
        </authorList>
    </citation>
    <scope>NUCLEOTIDE SEQUENCE [LARGE SCALE GENOMIC DNA]</scope>
    <source>
        <strain evidence="1 2">DS-56</strain>
    </source>
</reference>
<evidence type="ECO:0000313" key="1">
    <source>
        <dbReference type="EMBL" id="OEO30941.1"/>
    </source>
</evidence>
<evidence type="ECO:0000313" key="2">
    <source>
        <dbReference type="Proteomes" id="UP000095463"/>
    </source>
</evidence>
<dbReference type="Proteomes" id="UP000095463">
    <property type="component" value="Unassembled WGS sequence"/>
</dbReference>
<keyword evidence="2" id="KW-1185">Reference proteome</keyword>
<dbReference type="RefSeq" id="WP_055875237.1">
    <property type="nucleotide sequence ID" value="NZ_LAJE02000176.1"/>
</dbReference>
<sequence length="104" mass="11824">MTQVLTKHEDIRLWAAARSGNPAMEDRSTGIGGPPVLRILFDQQALNAGENQYGDRLGGLDLVAWDEWFEHFDGQKYGLLVEDERPGVLDDYYEFVPRDGNQRD</sequence>